<feature type="coiled-coil region" evidence="1">
    <location>
        <begin position="206"/>
        <end position="289"/>
    </location>
</feature>
<gene>
    <name evidence="3" type="ORF">Tsubulata_007998</name>
</gene>
<accession>A0A9Q0FLA5</accession>
<evidence type="ECO:0000256" key="1">
    <source>
        <dbReference type="SAM" id="Coils"/>
    </source>
</evidence>
<name>A0A9Q0FLA5_9ROSI</name>
<evidence type="ECO:0000313" key="3">
    <source>
        <dbReference type="EMBL" id="KAJ4833501.1"/>
    </source>
</evidence>
<feature type="region of interest" description="Disordered" evidence="2">
    <location>
        <begin position="1"/>
        <end position="44"/>
    </location>
</feature>
<feature type="compositionally biased region" description="Basic and acidic residues" evidence="2">
    <location>
        <begin position="28"/>
        <end position="37"/>
    </location>
</feature>
<dbReference type="EMBL" id="JAKUCV010004929">
    <property type="protein sequence ID" value="KAJ4833501.1"/>
    <property type="molecule type" value="Genomic_DNA"/>
</dbReference>
<dbReference type="Proteomes" id="UP001141552">
    <property type="component" value="Unassembled WGS sequence"/>
</dbReference>
<sequence>MRRTPIKQEPGTQDMLTEGQPDISSGEIKPEIGEERTTPPSGTRIHWIENPNPEGVKRVKTEDLETILRPAEMIVGAPQEETLESGVLSELYGPPSEPDTTGLAKELLVACASAIPFVKDGLISFLRAAELKDVSLMITQANRAFSILNSLKADYSSFYDVVRCYIRDCSKLCAAEEALHKNTEAIELVSLHQKLGNKIKVTWEAFLDVDRELVEAKENLAALEAQVQGTGELRVKHEVELQKKKAEVAALEAQVQGTRELLDKDEAELQKKKAEVADLEDRKIKLHDEFRVTAEREEDIASKAMEAENAIAEIIHDKAVAIAAVEKSKAKLVYS</sequence>
<reference evidence="3" key="2">
    <citation type="journal article" date="2023" name="Plants (Basel)">
        <title>Annotation of the Turnera subulata (Passifloraceae) Draft Genome Reveals the S-Locus Evolved after the Divergence of Turneroideae from Passifloroideae in a Stepwise Manner.</title>
        <authorList>
            <person name="Henning P.M."/>
            <person name="Roalson E.H."/>
            <person name="Mir W."/>
            <person name="McCubbin A.G."/>
            <person name="Shore J.S."/>
        </authorList>
    </citation>
    <scope>NUCLEOTIDE SEQUENCE</scope>
    <source>
        <strain evidence="3">F60SS</strain>
    </source>
</reference>
<comment type="caution">
    <text evidence="3">The sequence shown here is derived from an EMBL/GenBank/DDBJ whole genome shotgun (WGS) entry which is preliminary data.</text>
</comment>
<reference evidence="3" key="1">
    <citation type="submission" date="2022-02" db="EMBL/GenBank/DDBJ databases">
        <authorList>
            <person name="Henning P.M."/>
            <person name="McCubbin A.G."/>
            <person name="Shore J.S."/>
        </authorList>
    </citation>
    <scope>NUCLEOTIDE SEQUENCE</scope>
    <source>
        <strain evidence="3">F60SS</strain>
        <tissue evidence="3">Leaves</tissue>
    </source>
</reference>
<protein>
    <submittedName>
        <fullName evidence="3">Uncharacterized protein</fullName>
    </submittedName>
</protein>
<organism evidence="3 4">
    <name type="scientific">Turnera subulata</name>
    <dbReference type="NCBI Taxonomy" id="218843"/>
    <lineage>
        <taxon>Eukaryota</taxon>
        <taxon>Viridiplantae</taxon>
        <taxon>Streptophyta</taxon>
        <taxon>Embryophyta</taxon>
        <taxon>Tracheophyta</taxon>
        <taxon>Spermatophyta</taxon>
        <taxon>Magnoliopsida</taxon>
        <taxon>eudicotyledons</taxon>
        <taxon>Gunneridae</taxon>
        <taxon>Pentapetalae</taxon>
        <taxon>rosids</taxon>
        <taxon>fabids</taxon>
        <taxon>Malpighiales</taxon>
        <taxon>Passifloraceae</taxon>
        <taxon>Turnera</taxon>
    </lineage>
</organism>
<evidence type="ECO:0000256" key="2">
    <source>
        <dbReference type="SAM" id="MobiDB-lite"/>
    </source>
</evidence>
<keyword evidence="1" id="KW-0175">Coiled coil</keyword>
<dbReference type="AlphaFoldDB" id="A0A9Q0FLA5"/>
<keyword evidence="4" id="KW-1185">Reference proteome</keyword>
<evidence type="ECO:0000313" key="4">
    <source>
        <dbReference type="Proteomes" id="UP001141552"/>
    </source>
</evidence>
<proteinExistence type="predicted"/>